<accession>A0A2K4ZJY4</accession>
<dbReference type="CDD" id="cd00093">
    <property type="entry name" value="HTH_XRE"/>
    <property type="match status" value="1"/>
</dbReference>
<protein>
    <submittedName>
        <fullName evidence="2">Helix-turn-helix domain protein</fullName>
    </submittedName>
</protein>
<dbReference type="InterPro" id="IPR001387">
    <property type="entry name" value="Cro/C1-type_HTH"/>
</dbReference>
<dbReference type="Gene3D" id="1.10.260.40">
    <property type="entry name" value="lambda repressor-like DNA-binding domains"/>
    <property type="match status" value="1"/>
</dbReference>
<dbReference type="GO" id="GO:0003677">
    <property type="term" value="F:DNA binding"/>
    <property type="evidence" value="ECO:0007669"/>
    <property type="project" value="InterPro"/>
</dbReference>
<evidence type="ECO:0000313" key="3">
    <source>
        <dbReference type="Proteomes" id="UP000236311"/>
    </source>
</evidence>
<dbReference type="SUPFAM" id="SSF47413">
    <property type="entry name" value="lambda repressor-like DNA-binding domains"/>
    <property type="match status" value="1"/>
</dbReference>
<organism evidence="2 3">
    <name type="scientific">Acetatifactor muris</name>
    <dbReference type="NCBI Taxonomy" id="879566"/>
    <lineage>
        <taxon>Bacteria</taxon>
        <taxon>Bacillati</taxon>
        <taxon>Bacillota</taxon>
        <taxon>Clostridia</taxon>
        <taxon>Lachnospirales</taxon>
        <taxon>Lachnospiraceae</taxon>
        <taxon>Acetatifactor</taxon>
    </lineage>
</organism>
<name>A0A2K4ZJY4_9FIRM</name>
<dbReference type="EMBL" id="OFSM01000018">
    <property type="protein sequence ID" value="SOY30716.1"/>
    <property type="molecule type" value="Genomic_DNA"/>
</dbReference>
<feature type="domain" description="HTH cro/C1-type" evidence="1">
    <location>
        <begin position="45"/>
        <end position="74"/>
    </location>
</feature>
<dbReference type="Proteomes" id="UP000236311">
    <property type="component" value="Unassembled WGS sequence"/>
</dbReference>
<sequence>MLSEYRYQSIDPLETGWRLAQLIRQKGYSVKDIQKLLQLSCPQPVYRWIKGQILPSVNHLYNLAGILDVPMGELLVPASETACIIAFERECSRRKRLYAYYLHWRKKAA</sequence>
<gene>
    <name evidence="2" type="ORF">AMURIS_03447</name>
</gene>
<dbReference type="PROSITE" id="PS50943">
    <property type="entry name" value="HTH_CROC1"/>
    <property type="match status" value="1"/>
</dbReference>
<keyword evidence="3" id="KW-1185">Reference proteome</keyword>
<dbReference type="AlphaFoldDB" id="A0A2K4ZJY4"/>
<proteinExistence type="predicted"/>
<evidence type="ECO:0000259" key="1">
    <source>
        <dbReference type="PROSITE" id="PS50943"/>
    </source>
</evidence>
<dbReference type="OrthoDB" id="9812495at2"/>
<dbReference type="InterPro" id="IPR010982">
    <property type="entry name" value="Lambda_DNA-bd_dom_sf"/>
</dbReference>
<reference evidence="2 3" key="1">
    <citation type="submission" date="2018-01" db="EMBL/GenBank/DDBJ databases">
        <authorList>
            <person name="Gaut B.S."/>
            <person name="Morton B.R."/>
            <person name="Clegg M.T."/>
            <person name="Duvall M.R."/>
        </authorList>
    </citation>
    <scope>NUCLEOTIDE SEQUENCE [LARGE SCALE GENOMIC DNA]</scope>
    <source>
        <strain evidence="2">GP69</strain>
    </source>
</reference>
<evidence type="ECO:0000313" key="2">
    <source>
        <dbReference type="EMBL" id="SOY30716.1"/>
    </source>
</evidence>